<evidence type="ECO:0000313" key="3">
    <source>
        <dbReference type="EMBL" id="OGM12549.1"/>
    </source>
</evidence>
<feature type="transmembrane region" description="Helical" evidence="2">
    <location>
        <begin position="7"/>
        <end position="26"/>
    </location>
</feature>
<dbReference type="SUPFAM" id="SSF53955">
    <property type="entry name" value="Lysozyme-like"/>
    <property type="match status" value="1"/>
</dbReference>
<dbReference type="Gene3D" id="1.10.530.10">
    <property type="match status" value="1"/>
</dbReference>
<name>A0A1F7XCP7_9BACT</name>
<dbReference type="AlphaFoldDB" id="A0A1F7XCP7"/>
<evidence type="ECO:0000313" key="4">
    <source>
        <dbReference type="Proteomes" id="UP000179013"/>
    </source>
</evidence>
<keyword evidence="2" id="KW-0472">Membrane</keyword>
<dbReference type="Proteomes" id="UP000179013">
    <property type="component" value="Unassembled WGS sequence"/>
</dbReference>
<proteinExistence type="predicted"/>
<sequence>MKMSIKIFFITLLMTSAIALLILGFFGKEKEVLSLAVEATPTSTLTPEPTESPTSTPKPTPRPLPTVTPVPTKVTTPTLIPQPTYTSEEIHGFIERFSAQYGVDANIMRHIAVCESGFNPLAINGLYAGLYQYSETAWKGNRVLMGEDPNSELRFNAEEAAQTAAFMVSLGKGWVWPNCFP</sequence>
<feature type="region of interest" description="Disordered" evidence="1">
    <location>
        <begin position="42"/>
        <end position="79"/>
    </location>
</feature>
<evidence type="ECO:0008006" key="5">
    <source>
        <dbReference type="Google" id="ProtNLM"/>
    </source>
</evidence>
<evidence type="ECO:0000256" key="1">
    <source>
        <dbReference type="SAM" id="MobiDB-lite"/>
    </source>
</evidence>
<dbReference type="InterPro" id="IPR023346">
    <property type="entry name" value="Lysozyme-like_dom_sf"/>
</dbReference>
<reference evidence="3 4" key="1">
    <citation type="journal article" date="2016" name="Nat. Commun.">
        <title>Thousands of microbial genomes shed light on interconnected biogeochemical processes in an aquifer system.</title>
        <authorList>
            <person name="Anantharaman K."/>
            <person name="Brown C.T."/>
            <person name="Hug L.A."/>
            <person name="Sharon I."/>
            <person name="Castelle C.J."/>
            <person name="Probst A.J."/>
            <person name="Thomas B.C."/>
            <person name="Singh A."/>
            <person name="Wilkins M.J."/>
            <person name="Karaoz U."/>
            <person name="Brodie E.L."/>
            <person name="Williams K.H."/>
            <person name="Hubbard S.S."/>
            <person name="Banfield J.F."/>
        </authorList>
    </citation>
    <scope>NUCLEOTIDE SEQUENCE [LARGE SCALE GENOMIC DNA]</scope>
</reference>
<accession>A0A1F7XCP7</accession>
<gene>
    <name evidence="3" type="ORF">A2V80_00990</name>
</gene>
<feature type="compositionally biased region" description="Low complexity" evidence="1">
    <location>
        <begin position="42"/>
        <end position="55"/>
    </location>
</feature>
<evidence type="ECO:0000256" key="2">
    <source>
        <dbReference type="SAM" id="Phobius"/>
    </source>
</evidence>
<feature type="compositionally biased region" description="Low complexity" evidence="1">
    <location>
        <begin position="69"/>
        <end position="79"/>
    </location>
</feature>
<keyword evidence="2" id="KW-1133">Transmembrane helix</keyword>
<protein>
    <recommendedName>
        <fullName evidence="5">Transglycosylase SLT domain-containing protein</fullName>
    </recommendedName>
</protein>
<keyword evidence="2" id="KW-0812">Transmembrane</keyword>
<organism evidence="3 4">
    <name type="scientific">Candidatus Woesebacteria bacterium RBG_16_39_8b</name>
    <dbReference type="NCBI Taxonomy" id="1802482"/>
    <lineage>
        <taxon>Bacteria</taxon>
        <taxon>Candidatus Woeseibacteriota</taxon>
    </lineage>
</organism>
<dbReference type="EMBL" id="MGFU01000035">
    <property type="protein sequence ID" value="OGM12549.1"/>
    <property type="molecule type" value="Genomic_DNA"/>
</dbReference>
<comment type="caution">
    <text evidence="3">The sequence shown here is derived from an EMBL/GenBank/DDBJ whole genome shotgun (WGS) entry which is preliminary data.</text>
</comment>
<feature type="compositionally biased region" description="Pro residues" evidence="1">
    <location>
        <begin position="56"/>
        <end position="68"/>
    </location>
</feature>